<name>A0AAV4TDW9_CAEEX</name>
<reference evidence="1 2" key="1">
    <citation type="submission" date="2021-06" db="EMBL/GenBank/DDBJ databases">
        <title>Caerostris extrusa draft genome.</title>
        <authorList>
            <person name="Kono N."/>
            <person name="Arakawa K."/>
        </authorList>
    </citation>
    <scope>NUCLEOTIDE SEQUENCE [LARGE SCALE GENOMIC DNA]</scope>
</reference>
<dbReference type="EMBL" id="BPLR01010974">
    <property type="protein sequence ID" value="GIY43411.1"/>
    <property type="molecule type" value="Genomic_DNA"/>
</dbReference>
<evidence type="ECO:0000313" key="2">
    <source>
        <dbReference type="Proteomes" id="UP001054945"/>
    </source>
</evidence>
<protein>
    <submittedName>
        <fullName evidence="1">Uncharacterized protein</fullName>
    </submittedName>
</protein>
<comment type="caution">
    <text evidence="1">The sequence shown here is derived from an EMBL/GenBank/DDBJ whole genome shotgun (WGS) entry which is preliminary data.</text>
</comment>
<evidence type="ECO:0000313" key="1">
    <source>
        <dbReference type="EMBL" id="GIY43411.1"/>
    </source>
</evidence>
<sequence length="125" mass="14850">MKFSQKLYVWRQNLTDPKQKNISNGFCQLCDLYALMKFSPKKLYWILEQNLTDPKQKKHIQQVSADYVITCPYEILSKNYTDLEQNLTDPKQKKHIRFLPSYVIYALMKFSPKKIILVGTEPDRS</sequence>
<dbReference type="AlphaFoldDB" id="A0AAV4TDW9"/>
<gene>
    <name evidence="1" type="ORF">CEXT_808971</name>
</gene>
<accession>A0AAV4TDW9</accession>
<keyword evidence="2" id="KW-1185">Reference proteome</keyword>
<organism evidence="1 2">
    <name type="scientific">Caerostris extrusa</name>
    <name type="common">Bark spider</name>
    <name type="synonym">Caerostris bankana</name>
    <dbReference type="NCBI Taxonomy" id="172846"/>
    <lineage>
        <taxon>Eukaryota</taxon>
        <taxon>Metazoa</taxon>
        <taxon>Ecdysozoa</taxon>
        <taxon>Arthropoda</taxon>
        <taxon>Chelicerata</taxon>
        <taxon>Arachnida</taxon>
        <taxon>Araneae</taxon>
        <taxon>Araneomorphae</taxon>
        <taxon>Entelegynae</taxon>
        <taxon>Araneoidea</taxon>
        <taxon>Araneidae</taxon>
        <taxon>Caerostris</taxon>
    </lineage>
</organism>
<dbReference type="Proteomes" id="UP001054945">
    <property type="component" value="Unassembled WGS sequence"/>
</dbReference>
<proteinExistence type="predicted"/>